<geneLocation type="plasmid" evidence="1">
    <name>pNSL1</name>
</geneLocation>
<evidence type="ECO:0000313" key="1">
    <source>
        <dbReference type="EMBL" id="AIU93634.1"/>
    </source>
</evidence>
<accession>A0A097SQ36</accession>
<dbReference type="EMBL" id="KJ605395">
    <property type="protein sequence ID" value="AIU93634.1"/>
    <property type="molecule type" value="Genomic_DNA"/>
</dbReference>
<gene>
    <name evidence="1" type="ORF">LRS1606.200</name>
</gene>
<sequence>MCGLDGRRRRCSGWFLSSACSVRGSRCCEGVGEVAGVAPHVPMLLGAEFACGGGLRDHWIQAVPVRSRRHRDRDLRPGVPRAMPWGDSASRPCAVRCTVWSCFRVTTRAHRTGTCSAGRSSLSSMAFCGL</sequence>
<dbReference type="AlphaFoldDB" id="A0A097SQ36"/>
<keyword evidence="1" id="KW-0614">Plasmid</keyword>
<organism evidence="1">
    <name type="scientific">Rhodococcus sp. NS1</name>
    <dbReference type="NCBI Taxonomy" id="402236"/>
    <lineage>
        <taxon>Bacteria</taxon>
        <taxon>Bacillati</taxon>
        <taxon>Actinomycetota</taxon>
        <taxon>Actinomycetes</taxon>
        <taxon>Mycobacteriales</taxon>
        <taxon>Nocardiaceae</taxon>
        <taxon>Rhodococcus</taxon>
    </lineage>
</organism>
<name>A0A097SQ36_9NOCA</name>
<proteinExistence type="predicted"/>
<reference evidence="1" key="1">
    <citation type="submission" date="2014-03" db="EMBL/GenBank/DDBJ databases">
        <authorList>
            <person name="Zhang G."/>
            <person name="Zhu L."/>
            <person name="Fang P."/>
        </authorList>
    </citation>
    <scope>NUCLEOTIDE SEQUENCE</scope>
    <source>
        <strain evidence="1">NS1</strain>
        <plasmid evidence="1">pNSL1</plasmid>
    </source>
</reference>
<protein>
    <submittedName>
        <fullName evidence="1">Uncharacterized protein</fullName>
    </submittedName>
</protein>